<dbReference type="Proteomes" id="UP000001826">
    <property type="component" value="Chromosome"/>
</dbReference>
<protein>
    <submittedName>
        <fullName evidence="1">Uncharacterized protein conserved in archaea</fullName>
    </submittedName>
</protein>
<reference evidence="1 2" key="1">
    <citation type="journal article" date="2002" name="Proc. Natl. Acad. Sci. U.S.A.">
        <title>The complete genome of hyperthermophile Methanopyrus kandleri AV19 and monophyly of archaeal methanogens.</title>
        <authorList>
            <person name="Slesarev A.I."/>
            <person name="Mezhevaya K.V."/>
            <person name="Makarova K.S."/>
            <person name="Polushin N.N."/>
            <person name="Shcherbinina O.V."/>
            <person name="Shakhova V.V."/>
            <person name="Belova G.I."/>
            <person name="Aravind L."/>
            <person name="Natale D.A."/>
            <person name="Rogozin I.B."/>
            <person name="Tatusov R.L."/>
            <person name="Wolf Y.I."/>
            <person name="Stetter K.O."/>
            <person name="Malykh A.G."/>
            <person name="Koonin E.V."/>
            <person name="Kozyavkin S.A."/>
        </authorList>
    </citation>
    <scope>NUCLEOTIDE SEQUENCE [LARGE SCALE GENOMIC DNA]</scope>
    <source>
        <strain evidence="2">AV19 / DSM 6324 / JCM 9639 / NBRC 100938</strain>
    </source>
</reference>
<evidence type="ECO:0000313" key="1">
    <source>
        <dbReference type="EMBL" id="AAM01231.1"/>
    </source>
</evidence>
<accession>F1SVM5</accession>
<dbReference type="SUPFAM" id="SSF53335">
    <property type="entry name" value="S-adenosyl-L-methionine-dependent methyltransferases"/>
    <property type="match status" value="1"/>
</dbReference>
<dbReference type="InterPro" id="IPR009573">
    <property type="entry name" value="HcgC"/>
</dbReference>
<dbReference type="GeneID" id="1477316"/>
<dbReference type="Pfam" id="PF06690">
    <property type="entry name" value="HcgC"/>
    <property type="match status" value="1"/>
</dbReference>
<dbReference type="HOGENOM" id="CLU_081185_0_0_2"/>
<dbReference type="InterPro" id="IPR029063">
    <property type="entry name" value="SAM-dependent_MTases_sf"/>
</dbReference>
<dbReference type="OrthoDB" id="114526at2157"/>
<evidence type="ECO:0000313" key="2">
    <source>
        <dbReference type="Proteomes" id="UP000001826"/>
    </source>
</evidence>
<organism evidence="1 2">
    <name type="scientific">Methanopyrus kandleri (strain AV19 / DSM 6324 / JCM 9639 / NBRC 100938)</name>
    <dbReference type="NCBI Taxonomy" id="190192"/>
    <lineage>
        <taxon>Archaea</taxon>
        <taxon>Methanobacteriati</taxon>
        <taxon>Methanobacteriota</taxon>
        <taxon>Methanomada group</taxon>
        <taxon>Methanopyri</taxon>
        <taxon>Methanopyrales</taxon>
        <taxon>Methanopyraceae</taxon>
        <taxon>Methanopyrus</taxon>
    </lineage>
</organism>
<dbReference type="EMBL" id="AE009439">
    <property type="protein sequence ID" value="AAM01231.1"/>
    <property type="molecule type" value="Genomic_DNA"/>
</dbReference>
<dbReference type="PaxDb" id="190192-MK0014"/>
<dbReference type="AlphaFoldDB" id="F1SVM5"/>
<sequence length="252" mass="28339">MKEPEPGITDLTETVRSRPFWDVVKEIGLAKAEEIAEVVPEGSRILVLGAYLTGIFVAELLSEEHEITVLDPEPALRKILPPGVRFRASRVPPPGRYDVVIDLTGLGGTNPRVLRRLNPEVLVVENPAGNMNDPRIEEYNDTEERLEAGEESYELRLFDAPFEAKTSGTFTLSVRTVREAANRLERHYGVLYAVPGVVNLERWTFRLRRPEEGVERAREKPAVTVSQLTGSSDPDEVIGEVLDEILFEIRER</sequence>
<dbReference type="InParanoid" id="F1SVM5"/>
<keyword evidence="2" id="KW-1185">Reference proteome</keyword>
<dbReference type="EnsemblBacteria" id="AAM01231">
    <property type="protein sequence ID" value="AAM01231"/>
    <property type="gene ID" value="MK0014"/>
</dbReference>
<dbReference type="KEGG" id="mka:MK0014"/>
<dbReference type="RefSeq" id="WP_011018386.1">
    <property type="nucleotide sequence ID" value="NC_003551.1"/>
</dbReference>
<dbReference type="FunCoup" id="F1SVM5">
    <property type="interactions" value="1"/>
</dbReference>
<gene>
    <name evidence="1" type="ordered locus">MK0014</name>
</gene>
<dbReference type="STRING" id="190192.MK0014"/>
<name>F1SVM5_METKA</name>
<proteinExistence type="predicted"/>
<dbReference type="PIRSF" id="PIRSF019265">
    <property type="entry name" value="DUF1188"/>
    <property type="match status" value="1"/>
</dbReference>